<evidence type="ECO:0000256" key="2">
    <source>
        <dbReference type="ARBA" id="ARBA00022771"/>
    </source>
</evidence>
<dbReference type="Proteomes" id="UP000030748">
    <property type="component" value="Unassembled WGS sequence"/>
</dbReference>
<evidence type="ECO:0000313" key="6">
    <source>
        <dbReference type="EMBL" id="EYU31676.1"/>
    </source>
</evidence>
<accession>A0A022QUU0</accession>
<dbReference type="STRING" id="4155.A0A022QUU0"/>
<dbReference type="InterPro" id="IPR052788">
    <property type="entry name" value="RING-type_E3_ligase_ATL"/>
</dbReference>
<name>A0A022QUU0_ERYGU</name>
<evidence type="ECO:0000256" key="1">
    <source>
        <dbReference type="ARBA" id="ARBA00022723"/>
    </source>
</evidence>
<dbReference type="Gene3D" id="3.30.40.10">
    <property type="entry name" value="Zinc/RING finger domain, C3HC4 (zinc finger)"/>
    <property type="match status" value="1"/>
</dbReference>
<feature type="domain" description="RING-type" evidence="5">
    <location>
        <begin position="181"/>
        <end position="225"/>
    </location>
</feature>
<dbReference type="PANTHER" id="PTHR45798:SF94">
    <property type="entry name" value="E3 UBIQUITIN-PROTEIN LIGASE ATL44-RELATED"/>
    <property type="match status" value="1"/>
</dbReference>
<keyword evidence="2 4" id="KW-0863">Zinc-finger</keyword>
<keyword evidence="3" id="KW-0862">Zinc</keyword>
<evidence type="ECO:0000256" key="4">
    <source>
        <dbReference type="PROSITE-ProRule" id="PRU00175"/>
    </source>
</evidence>
<evidence type="ECO:0000259" key="5">
    <source>
        <dbReference type="PROSITE" id="PS50089"/>
    </source>
</evidence>
<gene>
    <name evidence="6" type="ORF">MIMGU_mgv1a022027mg</name>
</gene>
<feature type="non-terminal residue" evidence="6">
    <location>
        <position position="235"/>
    </location>
</feature>
<dbReference type="Pfam" id="PF13639">
    <property type="entry name" value="zf-RING_2"/>
    <property type="match status" value="1"/>
</dbReference>
<organism evidence="6 7">
    <name type="scientific">Erythranthe guttata</name>
    <name type="common">Yellow monkey flower</name>
    <name type="synonym">Mimulus guttatus</name>
    <dbReference type="NCBI Taxonomy" id="4155"/>
    <lineage>
        <taxon>Eukaryota</taxon>
        <taxon>Viridiplantae</taxon>
        <taxon>Streptophyta</taxon>
        <taxon>Embryophyta</taxon>
        <taxon>Tracheophyta</taxon>
        <taxon>Spermatophyta</taxon>
        <taxon>Magnoliopsida</taxon>
        <taxon>eudicotyledons</taxon>
        <taxon>Gunneridae</taxon>
        <taxon>Pentapetalae</taxon>
        <taxon>asterids</taxon>
        <taxon>lamiids</taxon>
        <taxon>Lamiales</taxon>
        <taxon>Phrymaceae</taxon>
        <taxon>Erythranthe</taxon>
    </lineage>
</organism>
<dbReference type="InterPro" id="IPR001841">
    <property type="entry name" value="Znf_RING"/>
</dbReference>
<dbReference type="PROSITE" id="PS50089">
    <property type="entry name" value="ZF_RING_2"/>
    <property type="match status" value="1"/>
</dbReference>
<dbReference type="CDD" id="cd16448">
    <property type="entry name" value="RING-H2"/>
    <property type="match status" value="1"/>
</dbReference>
<evidence type="ECO:0000256" key="3">
    <source>
        <dbReference type="ARBA" id="ARBA00022833"/>
    </source>
</evidence>
<keyword evidence="7" id="KW-1185">Reference proteome</keyword>
<dbReference type="SMART" id="SM00184">
    <property type="entry name" value="RING"/>
    <property type="match status" value="1"/>
</dbReference>
<sequence length="235" mass="27277">MEEFCRGAMKRHGDSVATDLHRIDTTSMTYLAAPPAIGEFVVKFVFANASFVSFEFMQQYSEQRYIMRCAPLPLREEFVVFDRDEFSRDDDEQVCDDMSRVLENLIMTPNLRQRVRDMALVMLYTVIKTMPRSHNHILIKICAFANFRIDFGIEMPFFEDELLKDLEVEKYVVRGIDAATCAICLKDFVHGCKYVFTACGHKFHRDCINQWLGVSCSGRRCPICRHTFDQFALAT</sequence>
<keyword evidence="1" id="KW-0479">Metal-binding</keyword>
<dbReference type="PANTHER" id="PTHR45798">
    <property type="entry name" value="RING-H2 FINGER PROTEIN ATL61-RELATED-RELATED"/>
    <property type="match status" value="1"/>
</dbReference>
<dbReference type="GO" id="GO:0008270">
    <property type="term" value="F:zinc ion binding"/>
    <property type="evidence" value="ECO:0007669"/>
    <property type="project" value="UniProtKB-KW"/>
</dbReference>
<protein>
    <recommendedName>
        <fullName evidence="5">RING-type domain-containing protein</fullName>
    </recommendedName>
</protein>
<dbReference type="InterPro" id="IPR013083">
    <property type="entry name" value="Znf_RING/FYVE/PHD"/>
</dbReference>
<dbReference type="SUPFAM" id="SSF57850">
    <property type="entry name" value="RING/U-box"/>
    <property type="match status" value="1"/>
</dbReference>
<dbReference type="AlphaFoldDB" id="A0A022QUU0"/>
<evidence type="ECO:0000313" key="7">
    <source>
        <dbReference type="Proteomes" id="UP000030748"/>
    </source>
</evidence>
<dbReference type="EMBL" id="KI630918">
    <property type="protein sequence ID" value="EYU31676.1"/>
    <property type="molecule type" value="Genomic_DNA"/>
</dbReference>
<reference evidence="6 7" key="1">
    <citation type="journal article" date="2013" name="Proc. Natl. Acad. Sci. U.S.A.">
        <title>Fine-scale variation in meiotic recombination in Mimulus inferred from population shotgun sequencing.</title>
        <authorList>
            <person name="Hellsten U."/>
            <person name="Wright K.M."/>
            <person name="Jenkins J."/>
            <person name="Shu S."/>
            <person name="Yuan Y."/>
            <person name="Wessler S.R."/>
            <person name="Schmutz J."/>
            <person name="Willis J.H."/>
            <person name="Rokhsar D.S."/>
        </authorList>
    </citation>
    <scope>NUCLEOTIDE SEQUENCE [LARGE SCALE GENOMIC DNA]</scope>
    <source>
        <strain evidence="7">cv. DUN x IM62</strain>
    </source>
</reference>
<dbReference type="GO" id="GO:0061630">
    <property type="term" value="F:ubiquitin protein ligase activity"/>
    <property type="evidence" value="ECO:0000318"/>
    <property type="project" value="GO_Central"/>
</dbReference>
<proteinExistence type="predicted"/>